<dbReference type="Pfam" id="PF13174">
    <property type="entry name" value="TPR_6"/>
    <property type="match status" value="1"/>
</dbReference>
<dbReference type="InterPro" id="IPR011990">
    <property type="entry name" value="TPR-like_helical_dom_sf"/>
</dbReference>
<dbReference type="Proteomes" id="UP000295781">
    <property type="component" value="Chromosome"/>
</dbReference>
<dbReference type="InterPro" id="IPR019734">
    <property type="entry name" value="TPR_rpt"/>
</dbReference>
<sequence>MSARILAFAVVLGGCTSRAPVPARAPAPAPARAPVELAPIVVSPYSDAELAAEFERARALLLADKVREAAPLFDRLVRLAPDGEVAPPSLFNAGLAYEALGDRPLAAERYGEVARRFPDHALARGALFRLARVTAALERWPELVEVARRLLRLGDLRVLEAIEARGALALGLVEQDLVDEAARQVTLARDLIEAHRLGEAGKPPIELAQVSFALGEVRRRRSEAITFVPAPASFADALERRCQGLLDAQSAYTEAMRSLDAHWSAMAGYRIGQLYKELHRDVMQVPPPPSADTPRKRQLFEGAMRLRYRVLLEKGQKMLAGTVRLGERTGEAPAWAHRARDALREIELALAEEQAALARLPFTEAELSAALDALKAARP</sequence>
<gene>
    <name evidence="1" type="ORF">SOCEGT47_008370</name>
</gene>
<protein>
    <submittedName>
        <fullName evidence="1">Uncharacterized protein</fullName>
    </submittedName>
</protein>
<dbReference type="SUPFAM" id="SSF48452">
    <property type="entry name" value="TPR-like"/>
    <property type="match status" value="1"/>
</dbReference>
<name>A0A4P2PUS9_SORCE</name>
<reference evidence="1 2" key="1">
    <citation type="submission" date="2015-09" db="EMBL/GenBank/DDBJ databases">
        <title>Sorangium comparison.</title>
        <authorList>
            <person name="Zaburannyi N."/>
            <person name="Bunk B."/>
            <person name="Overmann J."/>
            <person name="Mueller R."/>
        </authorList>
    </citation>
    <scope>NUCLEOTIDE SEQUENCE [LARGE SCALE GENOMIC DNA]</scope>
    <source>
        <strain evidence="1 2">So ceGT47</strain>
    </source>
</reference>
<accession>A0A4P2PUS9</accession>
<dbReference type="AlphaFoldDB" id="A0A4P2PUS9"/>
<evidence type="ECO:0000313" key="1">
    <source>
        <dbReference type="EMBL" id="AUX20368.1"/>
    </source>
</evidence>
<dbReference type="EMBL" id="CP012670">
    <property type="protein sequence ID" value="AUX20368.1"/>
    <property type="molecule type" value="Genomic_DNA"/>
</dbReference>
<dbReference type="Gene3D" id="1.25.40.10">
    <property type="entry name" value="Tetratricopeptide repeat domain"/>
    <property type="match status" value="1"/>
</dbReference>
<dbReference type="PROSITE" id="PS51257">
    <property type="entry name" value="PROKAR_LIPOPROTEIN"/>
    <property type="match status" value="1"/>
</dbReference>
<organism evidence="1 2">
    <name type="scientific">Sorangium cellulosum</name>
    <name type="common">Polyangium cellulosum</name>
    <dbReference type="NCBI Taxonomy" id="56"/>
    <lineage>
        <taxon>Bacteria</taxon>
        <taxon>Pseudomonadati</taxon>
        <taxon>Myxococcota</taxon>
        <taxon>Polyangia</taxon>
        <taxon>Polyangiales</taxon>
        <taxon>Polyangiaceae</taxon>
        <taxon>Sorangium</taxon>
    </lineage>
</organism>
<proteinExistence type="predicted"/>
<evidence type="ECO:0000313" key="2">
    <source>
        <dbReference type="Proteomes" id="UP000295781"/>
    </source>
</evidence>